<sequence length="90" mass="9966">MRIEAGGLGEYYLAKANAILKFKGNNLYDYWSKVIHEAATTDETEATLHIRGAGITIDDAYEAIGVLVSSGFRARRAITNDGELLFIVEW</sequence>
<organism evidence="1 2">
    <name type="scientific">Veillonella seminalis</name>
    <dbReference type="NCBI Taxonomy" id="1502943"/>
    <lineage>
        <taxon>Bacteria</taxon>
        <taxon>Bacillati</taxon>
        <taxon>Bacillota</taxon>
        <taxon>Negativicutes</taxon>
        <taxon>Veillonellales</taxon>
        <taxon>Veillonellaceae</taxon>
        <taxon>Veillonella</taxon>
    </lineage>
</organism>
<dbReference type="RefSeq" id="WP_127008350.1">
    <property type="nucleotide sequence ID" value="NZ_RQUZ01000010.1"/>
</dbReference>
<reference evidence="1 2" key="1">
    <citation type="submission" date="2019-09" db="EMBL/GenBank/DDBJ databases">
        <title>Draft genome sequence of 3 type strains from the CCUG.</title>
        <authorList>
            <person name="Pineiro-Iglesias B."/>
            <person name="Tunovic T."/>
            <person name="Unosson C."/>
            <person name="Inganas E."/>
            <person name="Ohlen M."/>
            <person name="Cardew S."/>
            <person name="Jensie-Markopoulos S."/>
            <person name="Salva-Serra F."/>
            <person name="Jaen-Luchoro D."/>
            <person name="Karlsson R."/>
            <person name="Svensson-Stadler L."/>
            <person name="Chun J."/>
            <person name="Moore E."/>
        </authorList>
    </citation>
    <scope>NUCLEOTIDE SEQUENCE [LARGE SCALE GENOMIC DNA]</scope>
    <source>
        <strain evidence="1 2">CCUG 65427</strain>
    </source>
</reference>
<dbReference type="EMBL" id="WBKH01000010">
    <property type="protein sequence ID" value="KAB1477184.1"/>
    <property type="molecule type" value="Genomic_DNA"/>
</dbReference>
<name>A0A833FIW1_9FIRM</name>
<dbReference type="Proteomes" id="UP000434554">
    <property type="component" value="Unassembled WGS sequence"/>
</dbReference>
<protein>
    <submittedName>
        <fullName evidence="1">Uncharacterized protein</fullName>
    </submittedName>
</protein>
<evidence type="ECO:0000313" key="1">
    <source>
        <dbReference type="EMBL" id="KAB1477184.1"/>
    </source>
</evidence>
<dbReference type="AlphaFoldDB" id="A0A833FIW1"/>
<dbReference type="GeneID" id="83055615"/>
<gene>
    <name evidence="1" type="ORF">F8R14_09310</name>
</gene>
<proteinExistence type="predicted"/>
<comment type="caution">
    <text evidence="1">The sequence shown here is derived from an EMBL/GenBank/DDBJ whole genome shotgun (WGS) entry which is preliminary data.</text>
</comment>
<evidence type="ECO:0000313" key="2">
    <source>
        <dbReference type="Proteomes" id="UP000434554"/>
    </source>
</evidence>
<accession>A0A833FIW1</accession>